<evidence type="ECO:0000313" key="1">
    <source>
        <dbReference type="Ensembl" id="ENSSSCP00070024086.1"/>
    </source>
</evidence>
<protein>
    <submittedName>
        <fullName evidence="1">Uncharacterized protein</fullName>
    </submittedName>
</protein>
<evidence type="ECO:0000313" key="2">
    <source>
        <dbReference type="Proteomes" id="UP000314985"/>
    </source>
</evidence>
<accession>A0A4X1U7I3</accession>
<reference evidence="1" key="2">
    <citation type="submission" date="2025-08" db="UniProtKB">
        <authorList>
            <consortium name="Ensembl"/>
        </authorList>
    </citation>
    <scope>IDENTIFICATION</scope>
</reference>
<dbReference type="Proteomes" id="UP000314985">
    <property type="component" value="Chromosome 18"/>
</dbReference>
<dbReference type="Ensembl" id="ENSSSCT00070028896.1">
    <property type="protein sequence ID" value="ENSSSCP00070024086.1"/>
    <property type="gene ID" value="ENSSSCG00070014725.1"/>
</dbReference>
<organism evidence="1 2">
    <name type="scientific">Sus scrofa</name>
    <name type="common">Pig</name>
    <dbReference type="NCBI Taxonomy" id="9823"/>
    <lineage>
        <taxon>Eukaryota</taxon>
        <taxon>Metazoa</taxon>
        <taxon>Chordata</taxon>
        <taxon>Craniata</taxon>
        <taxon>Vertebrata</taxon>
        <taxon>Euteleostomi</taxon>
        <taxon>Mammalia</taxon>
        <taxon>Eutheria</taxon>
        <taxon>Laurasiatheria</taxon>
        <taxon>Artiodactyla</taxon>
        <taxon>Suina</taxon>
        <taxon>Suidae</taxon>
        <taxon>Sus</taxon>
    </lineage>
</organism>
<proteinExistence type="predicted"/>
<dbReference type="AlphaFoldDB" id="A0A4X1U7I3"/>
<sequence length="88" mass="9399">MLQVTGTGWDAGFSSLPPRGPCAWASPAWAVGASRALLPPVSERLGAGRNSLDVCVRKTQAVQTCQCVSGYLLGKRQLMFLLKTTYVT</sequence>
<name>A0A4X1U7I3_PIG</name>
<reference evidence="1 2" key="1">
    <citation type="submission" date="2017-08" db="EMBL/GenBank/DDBJ databases">
        <title>USMARCv1.0.</title>
        <authorList>
            <person name="Hannum G.I."/>
            <person name="Koren S."/>
            <person name="Schroeder S.G."/>
            <person name="Chin S.C."/>
            <person name="Nonneman D.J."/>
            <person name="Becker S.A."/>
            <person name="Rosen B.D."/>
            <person name="Bickhart D.M."/>
            <person name="Putnam N.H."/>
            <person name="Green R.E."/>
            <person name="Tuggle C.K."/>
            <person name="Liu H."/>
            <person name="Rohrer G.A."/>
            <person name="Warr A."/>
            <person name="Hall R."/>
            <person name="Kim K."/>
            <person name="Hume D.A."/>
            <person name="Talbot R."/>
            <person name="Chow W."/>
            <person name="Howe K."/>
            <person name="Schwartz A.S."/>
            <person name="Watson M."/>
            <person name="Archibald A.L."/>
            <person name="Phillippy A.M."/>
            <person name="Smith T.P.L."/>
        </authorList>
    </citation>
    <scope>NUCLEOTIDE SEQUENCE [LARGE SCALE GENOMIC DNA]</scope>
</reference>